<dbReference type="CDD" id="cd00075">
    <property type="entry name" value="HATPase"/>
    <property type="match status" value="1"/>
</dbReference>
<keyword evidence="5" id="KW-0597">Phosphoprotein</keyword>
<dbReference type="Pfam" id="PF00360">
    <property type="entry name" value="PHY"/>
    <property type="match status" value="1"/>
</dbReference>
<dbReference type="InterPro" id="IPR036097">
    <property type="entry name" value="HisK_dim/P_sf"/>
</dbReference>
<dbReference type="PROSITE" id="PS50109">
    <property type="entry name" value="HIS_KIN"/>
    <property type="match status" value="1"/>
</dbReference>
<dbReference type="SUPFAM" id="SSF55781">
    <property type="entry name" value="GAF domain-like"/>
    <property type="match status" value="2"/>
</dbReference>
<evidence type="ECO:0000256" key="8">
    <source>
        <dbReference type="ARBA" id="ARBA00022777"/>
    </source>
</evidence>
<dbReference type="InterPro" id="IPR035965">
    <property type="entry name" value="PAS-like_dom_sf"/>
</dbReference>
<dbReference type="InterPro" id="IPR004358">
    <property type="entry name" value="Sig_transdc_His_kin-like_C"/>
</dbReference>
<comment type="catalytic activity">
    <reaction evidence="1">
        <text>ATP + protein L-histidine = ADP + protein N-phospho-L-histidine.</text>
        <dbReference type="EC" id="2.7.13.3"/>
    </reaction>
</comment>
<dbReference type="InterPro" id="IPR005467">
    <property type="entry name" value="His_kinase_dom"/>
</dbReference>
<dbReference type="Proteomes" id="UP000245629">
    <property type="component" value="Chromosome 2"/>
</dbReference>
<dbReference type="InterPro" id="IPR013515">
    <property type="entry name" value="Phytochrome_cen-reg"/>
</dbReference>
<dbReference type="InterPro" id="IPR003594">
    <property type="entry name" value="HATPase_dom"/>
</dbReference>
<dbReference type="Gene3D" id="3.30.565.10">
    <property type="entry name" value="Histidine kinase-like ATPase, C-terminal domain"/>
    <property type="match status" value="1"/>
</dbReference>
<keyword evidence="8" id="KW-0418">Kinase</keyword>
<dbReference type="SUPFAM" id="SSF55785">
    <property type="entry name" value="PYP-like sensor domain (PAS domain)"/>
    <property type="match status" value="1"/>
</dbReference>
<evidence type="ECO:0000313" key="15">
    <source>
        <dbReference type="Proteomes" id="UP000245629"/>
    </source>
</evidence>
<dbReference type="EC" id="2.7.13.3" evidence="3"/>
<dbReference type="RefSeq" id="WP_109328266.1">
    <property type="nucleotide sequence ID" value="NZ_CP029353.1"/>
</dbReference>
<dbReference type="Pfam" id="PF00512">
    <property type="entry name" value="HisKA"/>
    <property type="match status" value="1"/>
</dbReference>
<dbReference type="GO" id="GO:0009584">
    <property type="term" value="P:detection of visible light"/>
    <property type="evidence" value="ECO:0007669"/>
    <property type="project" value="InterPro"/>
</dbReference>
<keyword evidence="4" id="KW-0600">Photoreceptor protein</keyword>
<reference evidence="15" key="1">
    <citation type="submission" date="2018-05" db="EMBL/GenBank/DDBJ databases">
        <title>Azospirillum thermophila sp. nov., a novel isolated from hot spring.</title>
        <authorList>
            <person name="Zhao Z."/>
        </authorList>
    </citation>
    <scope>NUCLEOTIDE SEQUENCE [LARGE SCALE GENOMIC DNA]</scope>
    <source>
        <strain evidence="15">CFH 70021</strain>
    </source>
</reference>
<dbReference type="Pfam" id="PF08446">
    <property type="entry name" value="PAS_2"/>
    <property type="match status" value="1"/>
</dbReference>
<gene>
    <name evidence="14" type="ORF">DEW08_14630</name>
</gene>
<dbReference type="Pfam" id="PF02518">
    <property type="entry name" value="HATPase_c"/>
    <property type="match status" value="1"/>
</dbReference>
<dbReference type="GO" id="GO:0000155">
    <property type="term" value="F:phosphorelay sensor kinase activity"/>
    <property type="evidence" value="ECO:0007669"/>
    <property type="project" value="InterPro"/>
</dbReference>
<dbReference type="InterPro" id="IPR036890">
    <property type="entry name" value="HATPase_C_sf"/>
</dbReference>
<name>A0A2S2CS41_9PROT</name>
<evidence type="ECO:0000256" key="9">
    <source>
        <dbReference type="ARBA" id="ARBA00022991"/>
    </source>
</evidence>
<dbReference type="Gene3D" id="3.30.450.20">
    <property type="entry name" value="PAS domain"/>
    <property type="match status" value="1"/>
</dbReference>
<dbReference type="Gene3D" id="1.10.287.130">
    <property type="match status" value="1"/>
</dbReference>
<evidence type="ECO:0000256" key="5">
    <source>
        <dbReference type="ARBA" id="ARBA00022553"/>
    </source>
</evidence>
<keyword evidence="9" id="KW-0157">Chromophore</keyword>
<dbReference type="PRINTS" id="PR00344">
    <property type="entry name" value="BCTRLSENSOR"/>
</dbReference>
<dbReference type="Pfam" id="PF01590">
    <property type="entry name" value="GAF"/>
    <property type="match status" value="1"/>
</dbReference>
<dbReference type="EMBL" id="CP029353">
    <property type="protein sequence ID" value="AWK87289.1"/>
    <property type="molecule type" value="Genomic_DNA"/>
</dbReference>
<keyword evidence="15" id="KW-1185">Reference proteome</keyword>
<keyword evidence="10" id="KW-0902">Two-component regulatory system</keyword>
<evidence type="ECO:0000256" key="1">
    <source>
        <dbReference type="ARBA" id="ARBA00000085"/>
    </source>
</evidence>
<dbReference type="SUPFAM" id="SSF55874">
    <property type="entry name" value="ATPase domain of HSP90 chaperone/DNA topoisomerase II/histidine kinase"/>
    <property type="match status" value="1"/>
</dbReference>
<dbReference type="InterPro" id="IPR013654">
    <property type="entry name" value="PAS_2"/>
</dbReference>
<evidence type="ECO:0000259" key="13">
    <source>
        <dbReference type="PROSITE" id="PS50109"/>
    </source>
</evidence>
<proteinExistence type="inferred from homology"/>
<keyword evidence="7" id="KW-0808">Transferase</keyword>
<evidence type="ECO:0000256" key="3">
    <source>
        <dbReference type="ARBA" id="ARBA00012438"/>
    </source>
</evidence>
<feature type="domain" description="Phytochrome chromophore attachment site" evidence="12">
    <location>
        <begin position="155"/>
        <end position="305"/>
    </location>
</feature>
<dbReference type="SUPFAM" id="SSF47384">
    <property type="entry name" value="Homodimeric domain of signal transducing histidine kinase"/>
    <property type="match status" value="1"/>
</dbReference>
<evidence type="ECO:0000256" key="10">
    <source>
        <dbReference type="ARBA" id="ARBA00023012"/>
    </source>
</evidence>
<dbReference type="PANTHER" id="PTHR43711:SF1">
    <property type="entry name" value="HISTIDINE KINASE 1"/>
    <property type="match status" value="1"/>
</dbReference>
<accession>A0A2S2CS41</accession>
<evidence type="ECO:0000313" key="14">
    <source>
        <dbReference type="EMBL" id="AWK87289.1"/>
    </source>
</evidence>
<dbReference type="GO" id="GO:0006355">
    <property type="term" value="P:regulation of DNA-templated transcription"/>
    <property type="evidence" value="ECO:0007669"/>
    <property type="project" value="InterPro"/>
</dbReference>
<dbReference type="Gene3D" id="3.30.450.40">
    <property type="match status" value="1"/>
</dbReference>
<keyword evidence="6" id="KW-0716">Sensory transduction</keyword>
<organism evidence="14 15">
    <name type="scientific">Azospirillum thermophilum</name>
    <dbReference type="NCBI Taxonomy" id="2202148"/>
    <lineage>
        <taxon>Bacteria</taxon>
        <taxon>Pseudomonadati</taxon>
        <taxon>Pseudomonadota</taxon>
        <taxon>Alphaproteobacteria</taxon>
        <taxon>Rhodospirillales</taxon>
        <taxon>Azospirillaceae</taxon>
        <taxon>Azospirillum</taxon>
    </lineage>
</organism>
<dbReference type="InterPro" id="IPR029016">
    <property type="entry name" value="GAF-like_dom_sf"/>
</dbReference>
<dbReference type="PROSITE" id="PS50046">
    <property type="entry name" value="PHYTOCHROME_2"/>
    <property type="match status" value="1"/>
</dbReference>
<evidence type="ECO:0000256" key="4">
    <source>
        <dbReference type="ARBA" id="ARBA00022543"/>
    </source>
</evidence>
<dbReference type="SMART" id="SM00065">
    <property type="entry name" value="GAF"/>
    <property type="match status" value="1"/>
</dbReference>
<dbReference type="SMART" id="SM00388">
    <property type="entry name" value="HisKA"/>
    <property type="match status" value="1"/>
</dbReference>
<dbReference type="Gene3D" id="3.30.450.270">
    <property type="match status" value="1"/>
</dbReference>
<dbReference type="InterPro" id="IPR016132">
    <property type="entry name" value="Phyto_chromo_attachment"/>
</dbReference>
<dbReference type="CDD" id="cd00082">
    <property type="entry name" value="HisKA"/>
    <property type="match status" value="1"/>
</dbReference>
<dbReference type="InterPro" id="IPR050736">
    <property type="entry name" value="Sensor_HK_Regulatory"/>
</dbReference>
<dbReference type="SMART" id="SM00387">
    <property type="entry name" value="HATPase_c"/>
    <property type="match status" value="1"/>
</dbReference>
<evidence type="ECO:0000256" key="7">
    <source>
        <dbReference type="ARBA" id="ARBA00022679"/>
    </source>
</evidence>
<dbReference type="InterPro" id="IPR003018">
    <property type="entry name" value="GAF"/>
</dbReference>
<dbReference type="PANTHER" id="PTHR43711">
    <property type="entry name" value="TWO-COMPONENT HISTIDINE KINASE"/>
    <property type="match status" value="1"/>
</dbReference>
<dbReference type="KEGG" id="azz:DEW08_14630"/>
<dbReference type="InterPro" id="IPR043150">
    <property type="entry name" value="Phytochrome_PHY_sf"/>
</dbReference>
<feature type="domain" description="Histidine kinase" evidence="13">
    <location>
        <begin position="539"/>
        <end position="761"/>
    </location>
</feature>
<dbReference type="OrthoDB" id="9760752at2"/>
<protein>
    <recommendedName>
        <fullName evidence="3">histidine kinase</fullName>
        <ecNumber evidence="3">2.7.13.3</ecNumber>
    </recommendedName>
</protein>
<evidence type="ECO:0000259" key="12">
    <source>
        <dbReference type="PROSITE" id="PS50046"/>
    </source>
</evidence>
<keyword evidence="11" id="KW-0675">Receptor</keyword>
<dbReference type="InterPro" id="IPR003661">
    <property type="entry name" value="HisK_dim/P_dom"/>
</dbReference>
<comment type="similarity">
    <text evidence="2">In the N-terminal section; belongs to the phytochrome family.</text>
</comment>
<sequence>MPPAVAPPSILTRRTEPDICAREPIHVPGSIQPLGALLAFGPEDGRILVCSANCAAFLGVAPEDLLGRGAAAAGLAGLDGLIRDLAGLPAGQRGQGVHATLHAAGGEPLAAMLHEHAGRLILELERPTPERQGWLEAELHNRLARDLNALRDAPTFEDLGARAAAAVRRLTGLERVLVYRFDAAGDGDVVAEDKVADWDQSFLGFRFPASDIPSQARALYALSRIRAVADRDAVPVPLLAAPGTEGDRPLDLTFAQLRSLSPVHLDYHRNMGVNGSLSVSIMKGGVLWGLIVGHHRRPHAIGPAERVLTGVVADAFSLGLEATESAVERAARAEHVALHARLLEQIAGADNFVDAITRGPVTLTDLFYASSGAAVVDGEKVVTLGDAPPQGALKPLVAWLRAAVREDVYATDCLSAVFPSFAAFTDRASGLLVLFLGENRQHAILWFRPELPRTIAWGGDPNKPLDPQNPTLVLPRQSFERWLEVKRGHSRPWPAWKLEIARSLRAALTDVILRQLRRDADLQAEMLRANRAKSDFLSNMSHELRTPLNAVIGYSELLLESLSGTLSDRQRASMQSIAVAGRHLLDLVNDILDLSKIEAGRFELAEETIDLVETIGQIHATVERSLGDGGLRFEAVLPSPGPRLLGDAKAVRQMLLNLVTNAITHTPAGGRILVSVAVEADGLDVAVEDTGIGIAPEHQALVFEPFRQVAGAGAPRRGQGGGTGLGLPIVRSLVEAHGGRISLSSEAGRGCRFVLHFPAGRVVQAPLHI</sequence>
<evidence type="ECO:0000256" key="11">
    <source>
        <dbReference type="ARBA" id="ARBA00023170"/>
    </source>
</evidence>
<evidence type="ECO:0000256" key="6">
    <source>
        <dbReference type="ARBA" id="ARBA00022606"/>
    </source>
</evidence>
<dbReference type="AlphaFoldDB" id="A0A2S2CS41"/>
<dbReference type="GO" id="GO:0009881">
    <property type="term" value="F:photoreceptor activity"/>
    <property type="evidence" value="ECO:0007669"/>
    <property type="project" value="UniProtKB-KW"/>
</dbReference>
<evidence type="ECO:0000256" key="2">
    <source>
        <dbReference type="ARBA" id="ARBA00006402"/>
    </source>
</evidence>